<feature type="chain" id="PRO_5044304750" evidence="2">
    <location>
        <begin position="25"/>
        <end position="206"/>
    </location>
</feature>
<protein>
    <submittedName>
        <fullName evidence="4">DUF6318 family protein</fullName>
    </submittedName>
</protein>
<evidence type="ECO:0000256" key="1">
    <source>
        <dbReference type="SAM" id="MobiDB-lite"/>
    </source>
</evidence>
<dbReference type="KEGG" id="spue:AB5L97_05815"/>
<name>A0AB39L8A9_9MICC</name>
<dbReference type="AlphaFoldDB" id="A0AB39L8A9"/>
<proteinExistence type="predicted"/>
<feature type="signal peptide" evidence="2">
    <location>
        <begin position="1"/>
        <end position="24"/>
    </location>
</feature>
<evidence type="ECO:0000259" key="3">
    <source>
        <dbReference type="Pfam" id="PF19843"/>
    </source>
</evidence>
<dbReference type="EMBL" id="CP163302">
    <property type="protein sequence ID" value="XDP46525.1"/>
    <property type="molecule type" value="Genomic_DNA"/>
</dbReference>
<feature type="region of interest" description="Disordered" evidence="1">
    <location>
        <begin position="33"/>
        <end position="76"/>
    </location>
</feature>
<dbReference type="Pfam" id="PF19843">
    <property type="entry name" value="DUF6318"/>
    <property type="match status" value="1"/>
</dbReference>
<reference evidence="4" key="1">
    <citation type="submission" date="2024-07" db="EMBL/GenBank/DDBJ databases">
        <authorList>
            <person name="fu j."/>
        </authorList>
    </citation>
    <scope>NUCLEOTIDE SEQUENCE</scope>
    <source>
        <strain evidence="4">P10A9</strain>
    </source>
</reference>
<keyword evidence="2" id="KW-0732">Signal</keyword>
<feature type="domain" description="DUF6318" evidence="3">
    <location>
        <begin position="58"/>
        <end position="201"/>
    </location>
</feature>
<evidence type="ECO:0000313" key="4">
    <source>
        <dbReference type="EMBL" id="XDP46525.1"/>
    </source>
</evidence>
<organism evidence="4">
    <name type="scientific">Sinomonas puerhi</name>
    <dbReference type="NCBI Taxonomy" id="3238584"/>
    <lineage>
        <taxon>Bacteria</taxon>
        <taxon>Bacillati</taxon>
        <taxon>Actinomycetota</taxon>
        <taxon>Actinomycetes</taxon>
        <taxon>Micrococcales</taxon>
        <taxon>Micrococcaceae</taxon>
        <taxon>Sinomonas</taxon>
    </lineage>
</organism>
<accession>A0AB39L8A9</accession>
<dbReference type="PROSITE" id="PS51257">
    <property type="entry name" value="PROKAR_LIPOPROTEIN"/>
    <property type="match status" value="1"/>
</dbReference>
<gene>
    <name evidence="4" type="ORF">AB5L97_05815</name>
</gene>
<sequence length="206" mass="21237">MAIRRTLRSALSIFALTAALGLTACGGNADAGASPSASGAAGTSSGTPTPAVDTRPTPASSAGPARNLPKPEMPAAARENTEAGFAAFTQYWFDTATYALETRDGAPLKTISAEDCKVCNGYLKDAATGGWTIGPKWISTSFVSDLKLDPLGQAVGYFMLDEGSSKWYEATGGLSKERHGGNNGQAKAIYASYANGSWTARQLGQA</sequence>
<feature type="compositionally biased region" description="Low complexity" evidence="1">
    <location>
        <begin position="33"/>
        <end position="51"/>
    </location>
</feature>
<dbReference type="RefSeq" id="WP_369046838.1">
    <property type="nucleotide sequence ID" value="NZ_CP163302.1"/>
</dbReference>
<evidence type="ECO:0000256" key="2">
    <source>
        <dbReference type="SAM" id="SignalP"/>
    </source>
</evidence>
<dbReference type="InterPro" id="IPR046281">
    <property type="entry name" value="DUF6318"/>
</dbReference>